<accession>A0AAN6ZKE1</accession>
<dbReference type="GeneID" id="87821192"/>
<comment type="caution">
    <text evidence="2">The sequence shown here is derived from an EMBL/GenBank/DDBJ whole genome shotgun (WGS) entry which is preliminary data.</text>
</comment>
<dbReference type="PANTHER" id="PTHR40780">
    <property type="entry name" value="DUF3669 DOMAIN-CONTAINING PROTEIN"/>
    <property type="match status" value="1"/>
</dbReference>
<keyword evidence="3" id="KW-1185">Reference proteome</keyword>
<evidence type="ECO:0000259" key="1">
    <source>
        <dbReference type="Pfam" id="PF12417"/>
    </source>
</evidence>
<organism evidence="2 3">
    <name type="scientific">Dichotomopilus funicola</name>
    <dbReference type="NCBI Taxonomy" id="1934379"/>
    <lineage>
        <taxon>Eukaryota</taxon>
        <taxon>Fungi</taxon>
        <taxon>Dikarya</taxon>
        <taxon>Ascomycota</taxon>
        <taxon>Pezizomycotina</taxon>
        <taxon>Sordariomycetes</taxon>
        <taxon>Sordariomycetidae</taxon>
        <taxon>Sordariales</taxon>
        <taxon>Chaetomiaceae</taxon>
        <taxon>Dichotomopilus</taxon>
    </lineage>
</organism>
<dbReference type="InterPro" id="IPR022137">
    <property type="entry name" value="Znf_prot_DUF3669"/>
</dbReference>
<evidence type="ECO:0000313" key="3">
    <source>
        <dbReference type="Proteomes" id="UP001302676"/>
    </source>
</evidence>
<reference evidence="2" key="1">
    <citation type="journal article" date="2023" name="Mol. Phylogenet. Evol.">
        <title>Genome-scale phylogeny and comparative genomics of the fungal order Sordariales.</title>
        <authorList>
            <person name="Hensen N."/>
            <person name="Bonometti L."/>
            <person name="Westerberg I."/>
            <person name="Brannstrom I.O."/>
            <person name="Guillou S."/>
            <person name="Cros-Aarteil S."/>
            <person name="Calhoun S."/>
            <person name="Haridas S."/>
            <person name="Kuo A."/>
            <person name="Mondo S."/>
            <person name="Pangilinan J."/>
            <person name="Riley R."/>
            <person name="LaButti K."/>
            <person name="Andreopoulos B."/>
            <person name="Lipzen A."/>
            <person name="Chen C."/>
            <person name="Yan M."/>
            <person name="Daum C."/>
            <person name="Ng V."/>
            <person name="Clum A."/>
            <person name="Steindorff A."/>
            <person name="Ohm R.A."/>
            <person name="Martin F."/>
            <person name="Silar P."/>
            <person name="Natvig D.O."/>
            <person name="Lalanne C."/>
            <person name="Gautier V."/>
            <person name="Ament-Velasquez S.L."/>
            <person name="Kruys A."/>
            <person name="Hutchinson M.I."/>
            <person name="Powell A.J."/>
            <person name="Barry K."/>
            <person name="Miller A.N."/>
            <person name="Grigoriev I.V."/>
            <person name="Debuchy R."/>
            <person name="Gladieux P."/>
            <person name="Hiltunen Thoren M."/>
            <person name="Johannesson H."/>
        </authorList>
    </citation>
    <scope>NUCLEOTIDE SEQUENCE</scope>
    <source>
        <strain evidence="2">CBS 141.50</strain>
    </source>
</reference>
<dbReference type="Proteomes" id="UP001302676">
    <property type="component" value="Unassembled WGS sequence"/>
</dbReference>
<proteinExistence type="predicted"/>
<evidence type="ECO:0000313" key="2">
    <source>
        <dbReference type="EMBL" id="KAK4141083.1"/>
    </source>
</evidence>
<sequence>MEDLELLDLLDESTTTENSADPVPENQELSRMLSLHTPVPTLFTAAERDDEAQATGSGPFRKIGAGACGLIFAQDGKSVVYKLAKVDNDELWNDRIMHERIAREFYRFAIDEVKVPECYYFIPQRRFGNNPELVDAAKDLCNLPTCALITERIPPLPSQTRHQLIEKYCSPRIKKQAHADPANQDCLVRVYLGSMQGKIGGLFFSLRNLKPHFNHMIELKLDIKTLSRRMGIALAVLHWAAKTDARDVEFVLGSSTNKDNTGVEEPEGYFDHITELFVLDFNQVRAITMDDDGVALAVEAWRLNDPYYPRPLGNTGVERFAWRTFQEQGNTLLNLPRKFILVIIAVERARMESRVA</sequence>
<dbReference type="PANTHER" id="PTHR40780:SF2">
    <property type="entry name" value="DUF3669 DOMAIN-CONTAINING PROTEIN"/>
    <property type="match status" value="1"/>
</dbReference>
<dbReference type="EMBL" id="MU853618">
    <property type="protein sequence ID" value="KAK4141083.1"/>
    <property type="molecule type" value="Genomic_DNA"/>
</dbReference>
<gene>
    <name evidence="2" type="ORF">C8A04DRAFT_39410</name>
</gene>
<dbReference type="RefSeq" id="XP_062634454.1">
    <property type="nucleotide sequence ID" value="XM_062784579.1"/>
</dbReference>
<reference evidence="2" key="2">
    <citation type="submission" date="2023-05" db="EMBL/GenBank/DDBJ databases">
        <authorList>
            <consortium name="Lawrence Berkeley National Laboratory"/>
            <person name="Steindorff A."/>
            <person name="Hensen N."/>
            <person name="Bonometti L."/>
            <person name="Westerberg I."/>
            <person name="Brannstrom I.O."/>
            <person name="Guillou S."/>
            <person name="Cros-Aarteil S."/>
            <person name="Calhoun S."/>
            <person name="Haridas S."/>
            <person name="Kuo A."/>
            <person name="Mondo S."/>
            <person name="Pangilinan J."/>
            <person name="Riley R."/>
            <person name="Labutti K."/>
            <person name="Andreopoulos B."/>
            <person name="Lipzen A."/>
            <person name="Chen C."/>
            <person name="Yanf M."/>
            <person name="Daum C."/>
            <person name="Ng V."/>
            <person name="Clum A."/>
            <person name="Ohm R."/>
            <person name="Martin F."/>
            <person name="Silar P."/>
            <person name="Natvig D."/>
            <person name="Lalanne C."/>
            <person name="Gautier V."/>
            <person name="Ament-Velasquez S.L."/>
            <person name="Kruys A."/>
            <person name="Hutchinson M.I."/>
            <person name="Powell A.J."/>
            <person name="Barry K."/>
            <person name="Miller A.N."/>
            <person name="Grigoriev I.V."/>
            <person name="Debuchy R."/>
            <person name="Gladieux P."/>
            <person name="Thoren M.H."/>
            <person name="Johannesson H."/>
        </authorList>
    </citation>
    <scope>NUCLEOTIDE SEQUENCE</scope>
    <source>
        <strain evidence="2">CBS 141.50</strain>
    </source>
</reference>
<dbReference type="AlphaFoldDB" id="A0AAN6ZKE1"/>
<protein>
    <recommendedName>
        <fullName evidence="1">DUF3669 domain-containing protein</fullName>
    </recommendedName>
</protein>
<feature type="domain" description="DUF3669" evidence="1">
    <location>
        <begin position="276"/>
        <end position="328"/>
    </location>
</feature>
<name>A0AAN6ZKE1_9PEZI</name>
<dbReference type="Pfam" id="PF12417">
    <property type="entry name" value="DUF3669"/>
    <property type="match status" value="1"/>
</dbReference>